<dbReference type="Pfam" id="PF22811">
    <property type="entry name" value="Zn_ribbon_NrdR"/>
    <property type="match status" value="1"/>
</dbReference>
<evidence type="ECO:0000256" key="7">
    <source>
        <dbReference type="HAMAP-Rule" id="MF_00440"/>
    </source>
</evidence>
<dbReference type="HAMAP" id="MF_00440">
    <property type="entry name" value="NrdR"/>
    <property type="match status" value="1"/>
</dbReference>
<dbReference type="GO" id="GO:0003677">
    <property type="term" value="F:DNA binding"/>
    <property type="evidence" value="ECO:0007669"/>
    <property type="project" value="UniProtKB-KW"/>
</dbReference>
<comment type="cofactor">
    <cofactor evidence="7">
        <name>Zn(2+)</name>
        <dbReference type="ChEBI" id="CHEBI:29105"/>
    </cofactor>
    <text evidence="7">Binds 1 zinc ion.</text>
</comment>
<evidence type="ECO:0000313" key="9">
    <source>
        <dbReference type="EMBL" id="MBI5078539.1"/>
    </source>
</evidence>
<dbReference type="Pfam" id="PF03477">
    <property type="entry name" value="ATP-cone"/>
    <property type="match status" value="1"/>
</dbReference>
<dbReference type="InterPro" id="IPR005144">
    <property type="entry name" value="ATP-cone_dom"/>
</dbReference>
<dbReference type="PANTHER" id="PTHR30455">
    <property type="entry name" value="TRANSCRIPTIONAL REPRESSOR NRDR"/>
    <property type="match status" value="1"/>
</dbReference>
<dbReference type="AlphaFoldDB" id="A0A9D6ULT3"/>
<keyword evidence="5 7" id="KW-0238">DNA-binding</keyword>
<reference evidence="9" key="1">
    <citation type="submission" date="2020-07" db="EMBL/GenBank/DDBJ databases">
        <title>Huge and variable diversity of episymbiotic CPR bacteria and DPANN archaea in groundwater ecosystems.</title>
        <authorList>
            <person name="He C.Y."/>
            <person name="Keren R."/>
            <person name="Whittaker M."/>
            <person name="Farag I.F."/>
            <person name="Doudna J."/>
            <person name="Cate J.H.D."/>
            <person name="Banfield J.F."/>
        </authorList>
    </citation>
    <scope>NUCLEOTIDE SEQUENCE</scope>
    <source>
        <strain evidence="9">NC_groundwater_1860_Pr3_B-0.1um_51_7</strain>
    </source>
</reference>
<comment type="similarity">
    <text evidence="7">Belongs to the NrdR family.</text>
</comment>
<evidence type="ECO:0000256" key="2">
    <source>
        <dbReference type="ARBA" id="ARBA00022741"/>
    </source>
</evidence>
<dbReference type="InterPro" id="IPR003796">
    <property type="entry name" value="RNR_NrdR-like"/>
</dbReference>
<name>A0A9D6ULT3_UNCSA</name>
<protein>
    <recommendedName>
        <fullName evidence="7">Transcriptional repressor NrdR</fullName>
    </recommendedName>
</protein>
<keyword evidence="3 7" id="KW-0067">ATP-binding</keyword>
<dbReference type="GO" id="GO:0008270">
    <property type="term" value="F:zinc ion binding"/>
    <property type="evidence" value="ECO:0007669"/>
    <property type="project" value="UniProtKB-UniRule"/>
</dbReference>
<feature type="zinc finger region" evidence="7">
    <location>
        <begin position="3"/>
        <end position="34"/>
    </location>
</feature>
<evidence type="ECO:0000256" key="4">
    <source>
        <dbReference type="ARBA" id="ARBA00023015"/>
    </source>
</evidence>
<dbReference type="PROSITE" id="PS51161">
    <property type="entry name" value="ATP_CONE"/>
    <property type="match status" value="1"/>
</dbReference>
<dbReference type="NCBIfam" id="TIGR00244">
    <property type="entry name" value="transcriptional regulator NrdR"/>
    <property type="match status" value="1"/>
</dbReference>
<accession>A0A9D6ULT3</accession>
<proteinExistence type="inferred from homology"/>
<keyword evidence="2 7" id="KW-0547">Nucleotide-binding</keyword>
<evidence type="ECO:0000259" key="8">
    <source>
        <dbReference type="PROSITE" id="PS51161"/>
    </source>
</evidence>
<evidence type="ECO:0000313" key="10">
    <source>
        <dbReference type="Proteomes" id="UP000808761"/>
    </source>
</evidence>
<gene>
    <name evidence="7 9" type="primary">nrdR</name>
    <name evidence="9" type="ORF">HZB08_00765</name>
</gene>
<dbReference type="Proteomes" id="UP000808761">
    <property type="component" value="Unassembled WGS sequence"/>
</dbReference>
<sequence>MKCPFCESIEDRVLESREIDEGRALRRRRECFSCRGRFTTFERLEEKPLMVIKRDGRREQFNLDKIRAGILRACEKRPVSMEIVSALVDEIEKDLHREEGREVNTAKIGEMIMERLQSIDKVAYIRFASVYRKFEDVSEFIREVKEVSVVN</sequence>
<comment type="caution">
    <text evidence="9">The sequence shown here is derived from an EMBL/GenBank/DDBJ whole genome shotgun (WGS) entry which is preliminary data.</text>
</comment>
<keyword evidence="1 7" id="KW-0678">Repressor</keyword>
<dbReference type="InterPro" id="IPR055173">
    <property type="entry name" value="NrdR-like_N"/>
</dbReference>
<keyword evidence="7" id="KW-0862">Zinc</keyword>
<keyword evidence="6 7" id="KW-0804">Transcription</keyword>
<dbReference type="EMBL" id="JACRKR010000036">
    <property type="protein sequence ID" value="MBI5078539.1"/>
    <property type="molecule type" value="Genomic_DNA"/>
</dbReference>
<dbReference type="GO" id="GO:0005524">
    <property type="term" value="F:ATP binding"/>
    <property type="evidence" value="ECO:0007669"/>
    <property type="project" value="UniProtKB-UniRule"/>
</dbReference>
<evidence type="ECO:0000256" key="1">
    <source>
        <dbReference type="ARBA" id="ARBA00022491"/>
    </source>
</evidence>
<keyword evidence="7" id="KW-0863">Zinc-finger</keyword>
<dbReference type="PANTHER" id="PTHR30455:SF2">
    <property type="entry name" value="TRANSCRIPTIONAL REPRESSOR NRDR"/>
    <property type="match status" value="1"/>
</dbReference>
<keyword evidence="4 7" id="KW-0805">Transcription regulation</keyword>
<dbReference type="GO" id="GO:0045892">
    <property type="term" value="P:negative regulation of DNA-templated transcription"/>
    <property type="evidence" value="ECO:0007669"/>
    <property type="project" value="UniProtKB-UniRule"/>
</dbReference>
<evidence type="ECO:0000256" key="3">
    <source>
        <dbReference type="ARBA" id="ARBA00022840"/>
    </source>
</evidence>
<comment type="function">
    <text evidence="7">Negatively regulates transcription of bacterial ribonucleotide reductase nrd genes and operons by binding to NrdR-boxes.</text>
</comment>
<feature type="domain" description="ATP-cone" evidence="8">
    <location>
        <begin position="49"/>
        <end position="139"/>
    </location>
</feature>
<evidence type="ECO:0000256" key="5">
    <source>
        <dbReference type="ARBA" id="ARBA00023125"/>
    </source>
</evidence>
<organism evidence="9 10">
    <name type="scientific">Candidatus Saganbacteria bacterium</name>
    <dbReference type="NCBI Taxonomy" id="2575572"/>
    <lineage>
        <taxon>Bacteria</taxon>
        <taxon>Bacillati</taxon>
        <taxon>Saganbacteria</taxon>
    </lineage>
</organism>
<evidence type="ECO:0000256" key="6">
    <source>
        <dbReference type="ARBA" id="ARBA00023163"/>
    </source>
</evidence>
<keyword evidence="7" id="KW-0479">Metal-binding</keyword>